<evidence type="ECO:0000313" key="5">
    <source>
        <dbReference type="Proteomes" id="UP000245202"/>
    </source>
</evidence>
<comment type="caution">
    <text evidence="4">The sequence shown here is derived from an EMBL/GenBank/DDBJ whole genome shotgun (WGS) entry which is preliminary data.</text>
</comment>
<dbReference type="Gene3D" id="3.10.580.10">
    <property type="entry name" value="CBS-domain"/>
    <property type="match status" value="1"/>
</dbReference>
<keyword evidence="1 2" id="KW-0129">CBS domain</keyword>
<keyword evidence="5" id="KW-1185">Reference proteome</keyword>
<dbReference type="PROSITE" id="PS51371">
    <property type="entry name" value="CBS"/>
    <property type="match status" value="2"/>
</dbReference>
<dbReference type="Proteomes" id="UP000245202">
    <property type="component" value="Unassembled WGS sequence"/>
</dbReference>
<sequence>MKASDVMNAQVYKVKESDTVRMVIEKFIDHGISGMPVVNEANAIVGYISDGDIMRFIGKSEQGMFDAIAYAFVIQLEDYQEPFEERTKRLLNLNVMELARKRVVTIDWDRDIEDVAAILGKKRIKKLPVVRNGVLVGIISRGNVVRHAFKNLL</sequence>
<evidence type="ECO:0000256" key="1">
    <source>
        <dbReference type="ARBA" id="ARBA00023122"/>
    </source>
</evidence>
<dbReference type="SMART" id="SM00116">
    <property type="entry name" value="CBS"/>
    <property type="match status" value="2"/>
</dbReference>
<protein>
    <submittedName>
        <fullName evidence="4">CBS domain-containing protein</fullName>
    </submittedName>
</protein>
<accession>A0A2R5ENU9</accession>
<feature type="domain" description="CBS" evidence="3">
    <location>
        <begin position="7"/>
        <end position="63"/>
    </location>
</feature>
<dbReference type="PANTHER" id="PTHR43080:SF2">
    <property type="entry name" value="CBS DOMAIN-CONTAINING PROTEIN"/>
    <property type="match status" value="1"/>
</dbReference>
<dbReference type="EMBL" id="BDQX01000163">
    <property type="protein sequence ID" value="GBG08376.1"/>
    <property type="molecule type" value="Genomic_DNA"/>
</dbReference>
<reference evidence="4 5" key="1">
    <citation type="submission" date="2017-08" db="EMBL/GenBank/DDBJ databases">
        <title>Substantial Increase in Enzyme Production by Combined Drug-Resistance Mutations in Paenibacillus agaridevorans.</title>
        <authorList>
            <person name="Tanaka Y."/>
            <person name="Funane K."/>
            <person name="Hosaka T."/>
            <person name="Shiwa Y."/>
            <person name="Fujita N."/>
            <person name="Miyazaki T."/>
            <person name="Yoshikawa H."/>
            <person name="Murakami K."/>
            <person name="Kasahara K."/>
            <person name="Inaoka T."/>
            <person name="Hiraga Y."/>
            <person name="Ochi K."/>
        </authorList>
    </citation>
    <scope>NUCLEOTIDE SEQUENCE [LARGE SCALE GENOMIC DNA]</scope>
    <source>
        <strain evidence="4 5">T-3040</strain>
    </source>
</reference>
<dbReference type="Pfam" id="PF00571">
    <property type="entry name" value="CBS"/>
    <property type="match status" value="2"/>
</dbReference>
<dbReference type="AlphaFoldDB" id="A0A2R5ENU9"/>
<dbReference type="CDD" id="cd04586">
    <property type="entry name" value="CBS_pair_BON_assoc"/>
    <property type="match status" value="1"/>
</dbReference>
<name>A0A2R5ENU9_9BACL</name>
<dbReference type="RefSeq" id="WP_108993336.1">
    <property type="nucleotide sequence ID" value="NZ_BDQX01000163.1"/>
</dbReference>
<dbReference type="InterPro" id="IPR046342">
    <property type="entry name" value="CBS_dom_sf"/>
</dbReference>
<dbReference type="InterPro" id="IPR000644">
    <property type="entry name" value="CBS_dom"/>
</dbReference>
<evidence type="ECO:0000313" key="4">
    <source>
        <dbReference type="EMBL" id="GBG08376.1"/>
    </source>
</evidence>
<dbReference type="PANTHER" id="PTHR43080">
    <property type="entry name" value="CBS DOMAIN-CONTAINING PROTEIN CBSX3, MITOCHONDRIAL"/>
    <property type="match status" value="1"/>
</dbReference>
<organism evidence="4 5">
    <name type="scientific">Paenibacillus agaridevorans</name>
    <dbReference type="NCBI Taxonomy" id="171404"/>
    <lineage>
        <taxon>Bacteria</taxon>
        <taxon>Bacillati</taxon>
        <taxon>Bacillota</taxon>
        <taxon>Bacilli</taxon>
        <taxon>Bacillales</taxon>
        <taxon>Paenibacillaceae</taxon>
        <taxon>Paenibacillus</taxon>
    </lineage>
</organism>
<evidence type="ECO:0000259" key="3">
    <source>
        <dbReference type="PROSITE" id="PS51371"/>
    </source>
</evidence>
<evidence type="ECO:0000256" key="2">
    <source>
        <dbReference type="PROSITE-ProRule" id="PRU00703"/>
    </source>
</evidence>
<feature type="domain" description="CBS" evidence="3">
    <location>
        <begin position="99"/>
        <end position="153"/>
    </location>
</feature>
<proteinExistence type="predicted"/>
<dbReference type="InterPro" id="IPR051257">
    <property type="entry name" value="Diverse_CBS-Domain"/>
</dbReference>
<dbReference type="SUPFAM" id="SSF54631">
    <property type="entry name" value="CBS-domain pair"/>
    <property type="match status" value="1"/>
</dbReference>
<gene>
    <name evidence="4" type="ORF">PAT3040_02956</name>
</gene>